<dbReference type="EMBL" id="WTZA01000001">
    <property type="protein sequence ID" value="MXO74625.1"/>
    <property type="molecule type" value="Genomic_DNA"/>
</dbReference>
<feature type="transmembrane region" description="Helical" evidence="8">
    <location>
        <begin position="258"/>
        <end position="278"/>
    </location>
</feature>
<feature type="domain" description="Major facilitator superfamily (MFS) profile" evidence="9">
    <location>
        <begin position="21"/>
        <end position="408"/>
    </location>
</feature>
<proteinExistence type="inferred from homology"/>
<feature type="transmembrane region" description="Helical" evidence="8">
    <location>
        <begin position="358"/>
        <end position="375"/>
    </location>
</feature>
<feature type="transmembrane region" description="Helical" evidence="8">
    <location>
        <begin position="381"/>
        <end position="399"/>
    </location>
</feature>
<feature type="transmembrane region" description="Helical" evidence="8">
    <location>
        <begin position="225"/>
        <end position="246"/>
    </location>
</feature>
<feature type="transmembrane region" description="Helical" evidence="8">
    <location>
        <begin position="112"/>
        <end position="133"/>
    </location>
</feature>
<gene>
    <name evidence="10" type="ORF">GRI40_05235</name>
</gene>
<evidence type="ECO:0000256" key="3">
    <source>
        <dbReference type="ARBA" id="ARBA00022448"/>
    </source>
</evidence>
<protein>
    <recommendedName>
        <fullName evidence="8">Bcr/CflA family efflux transporter</fullName>
    </recommendedName>
</protein>
<evidence type="ECO:0000259" key="9">
    <source>
        <dbReference type="PROSITE" id="PS50850"/>
    </source>
</evidence>
<evidence type="ECO:0000256" key="8">
    <source>
        <dbReference type="RuleBase" id="RU365088"/>
    </source>
</evidence>
<keyword evidence="11" id="KW-1185">Reference proteome</keyword>
<sequence>MHGPVNPAEERSFAAMSERRLVFMMAALMSLQALGIDAMLPALGMIGDDLGAAGNQRQYVVGAYLLGSGLGALAPGVLADRFGRRPVLLGSILIYAVLSIACAFVTRFDLLIAVRMIQAFLTAGLSVLPAAIIRDRVGGDRMARMMSTIMMVFMVVPVLAPFLGQTVLLFAGWRWIFVMMAGLAAAIGLWTWRGLPESLHAEDRQRIALVPVFRNMREAFARRDVIGYVVGSSLVFGALFGFLNSAQQLVTDTFGMGPYFPFIFGGAAAGMAVSNFFNSRIVERFGARRVSHTALLAFIAVSVLQVLAASSGDEKLWQFLPLMATNMALLGFVGANFGSISMQPFQHIAGSASSAQSFLRMVTSAVLGAIIGQAFDGTARPLAWALLIAGVVSLVLVLYSENGKLFRRLHPRGSAT</sequence>
<dbReference type="RefSeq" id="WP_160610364.1">
    <property type="nucleotide sequence ID" value="NZ_WTZA01000001.1"/>
</dbReference>
<dbReference type="OrthoDB" id="9800416at2"/>
<evidence type="ECO:0000256" key="7">
    <source>
        <dbReference type="ARBA" id="ARBA00023136"/>
    </source>
</evidence>
<dbReference type="GO" id="GO:1990961">
    <property type="term" value="P:xenobiotic detoxification by transmembrane export across the plasma membrane"/>
    <property type="evidence" value="ECO:0007669"/>
    <property type="project" value="InterPro"/>
</dbReference>
<dbReference type="Proteomes" id="UP000439522">
    <property type="component" value="Unassembled WGS sequence"/>
</dbReference>
<comment type="similarity">
    <text evidence="2 8">Belongs to the major facilitator superfamily. Bcr/CmlA family.</text>
</comment>
<keyword evidence="7 8" id="KW-0472">Membrane</keyword>
<dbReference type="PROSITE" id="PS50850">
    <property type="entry name" value="MFS"/>
    <property type="match status" value="1"/>
</dbReference>
<evidence type="ECO:0000256" key="4">
    <source>
        <dbReference type="ARBA" id="ARBA00022475"/>
    </source>
</evidence>
<keyword evidence="3 8" id="KW-0813">Transport</keyword>
<keyword evidence="5 8" id="KW-0812">Transmembrane</keyword>
<organism evidence="10 11">
    <name type="scientific">Tsuneonella aeria</name>
    <dbReference type="NCBI Taxonomy" id="1837929"/>
    <lineage>
        <taxon>Bacteria</taxon>
        <taxon>Pseudomonadati</taxon>
        <taxon>Pseudomonadota</taxon>
        <taxon>Alphaproteobacteria</taxon>
        <taxon>Sphingomonadales</taxon>
        <taxon>Erythrobacteraceae</taxon>
        <taxon>Tsuneonella</taxon>
    </lineage>
</organism>
<comment type="subcellular location">
    <subcellularLocation>
        <location evidence="8">Cell inner membrane</location>
        <topology evidence="8">Multi-pass membrane protein</topology>
    </subcellularLocation>
    <subcellularLocation>
        <location evidence="1">Cell membrane</location>
        <topology evidence="1">Multi-pass membrane protein</topology>
    </subcellularLocation>
</comment>
<dbReference type="SUPFAM" id="SSF103473">
    <property type="entry name" value="MFS general substrate transporter"/>
    <property type="match status" value="1"/>
</dbReference>
<name>A0A6I4TEM0_9SPHN</name>
<evidence type="ECO:0000256" key="5">
    <source>
        <dbReference type="ARBA" id="ARBA00022692"/>
    </source>
</evidence>
<keyword evidence="8" id="KW-0997">Cell inner membrane</keyword>
<evidence type="ECO:0000256" key="6">
    <source>
        <dbReference type="ARBA" id="ARBA00022989"/>
    </source>
</evidence>
<feature type="transmembrane region" description="Helical" evidence="8">
    <location>
        <begin position="290"/>
        <end position="310"/>
    </location>
</feature>
<dbReference type="Gene3D" id="1.20.1720.10">
    <property type="entry name" value="Multidrug resistance protein D"/>
    <property type="match status" value="1"/>
</dbReference>
<dbReference type="GO" id="GO:0042910">
    <property type="term" value="F:xenobiotic transmembrane transporter activity"/>
    <property type="evidence" value="ECO:0007669"/>
    <property type="project" value="InterPro"/>
</dbReference>
<dbReference type="PANTHER" id="PTHR23502:SF132">
    <property type="entry name" value="POLYAMINE TRANSPORTER 2-RELATED"/>
    <property type="match status" value="1"/>
</dbReference>
<comment type="caution">
    <text evidence="10">The sequence shown here is derived from an EMBL/GenBank/DDBJ whole genome shotgun (WGS) entry which is preliminary data.</text>
</comment>
<dbReference type="InterPro" id="IPR020846">
    <property type="entry name" value="MFS_dom"/>
</dbReference>
<evidence type="ECO:0000313" key="10">
    <source>
        <dbReference type="EMBL" id="MXO74625.1"/>
    </source>
</evidence>
<dbReference type="AlphaFoldDB" id="A0A6I4TEM0"/>
<dbReference type="NCBIfam" id="TIGR00710">
    <property type="entry name" value="efflux_Bcr_CflA"/>
    <property type="match status" value="1"/>
</dbReference>
<evidence type="ECO:0000256" key="1">
    <source>
        <dbReference type="ARBA" id="ARBA00004651"/>
    </source>
</evidence>
<dbReference type="InterPro" id="IPR011701">
    <property type="entry name" value="MFS"/>
</dbReference>
<evidence type="ECO:0000256" key="2">
    <source>
        <dbReference type="ARBA" id="ARBA00006236"/>
    </source>
</evidence>
<evidence type="ECO:0000313" key="11">
    <source>
        <dbReference type="Proteomes" id="UP000439522"/>
    </source>
</evidence>
<feature type="transmembrane region" description="Helical" evidence="8">
    <location>
        <begin position="145"/>
        <end position="163"/>
    </location>
</feature>
<feature type="transmembrane region" description="Helical" evidence="8">
    <location>
        <begin position="316"/>
        <end position="337"/>
    </location>
</feature>
<feature type="transmembrane region" description="Helical" evidence="8">
    <location>
        <begin position="175"/>
        <end position="195"/>
    </location>
</feature>
<keyword evidence="6 8" id="KW-1133">Transmembrane helix</keyword>
<dbReference type="InterPro" id="IPR004812">
    <property type="entry name" value="Efflux_drug-R_Bcr/CmlA"/>
</dbReference>
<dbReference type="CDD" id="cd17320">
    <property type="entry name" value="MFS_MdfA_MDR_like"/>
    <property type="match status" value="1"/>
</dbReference>
<dbReference type="PANTHER" id="PTHR23502">
    <property type="entry name" value="MAJOR FACILITATOR SUPERFAMILY"/>
    <property type="match status" value="1"/>
</dbReference>
<dbReference type="InterPro" id="IPR036259">
    <property type="entry name" value="MFS_trans_sf"/>
</dbReference>
<keyword evidence="4" id="KW-1003">Cell membrane</keyword>
<feature type="transmembrane region" description="Helical" evidence="8">
    <location>
        <begin position="21"/>
        <end position="47"/>
    </location>
</feature>
<dbReference type="Pfam" id="PF07690">
    <property type="entry name" value="MFS_1"/>
    <property type="match status" value="1"/>
</dbReference>
<accession>A0A6I4TEM0</accession>
<feature type="transmembrane region" description="Helical" evidence="8">
    <location>
        <begin position="86"/>
        <end position="106"/>
    </location>
</feature>
<dbReference type="GO" id="GO:0005886">
    <property type="term" value="C:plasma membrane"/>
    <property type="evidence" value="ECO:0007669"/>
    <property type="project" value="UniProtKB-SubCell"/>
</dbReference>
<feature type="transmembrane region" description="Helical" evidence="8">
    <location>
        <begin position="59"/>
        <end position="79"/>
    </location>
</feature>
<reference evidence="10 11" key="1">
    <citation type="submission" date="2019-12" db="EMBL/GenBank/DDBJ databases">
        <title>Genomic-based taxomic classification of the family Erythrobacteraceae.</title>
        <authorList>
            <person name="Xu L."/>
        </authorList>
    </citation>
    <scope>NUCLEOTIDE SEQUENCE [LARGE SCALE GENOMIC DNA]</scope>
    <source>
        <strain evidence="10 11">100921-2</strain>
    </source>
</reference>